<organism evidence="2 3">
    <name type="scientific">Trametes cubensis</name>
    <dbReference type="NCBI Taxonomy" id="1111947"/>
    <lineage>
        <taxon>Eukaryota</taxon>
        <taxon>Fungi</taxon>
        <taxon>Dikarya</taxon>
        <taxon>Basidiomycota</taxon>
        <taxon>Agaricomycotina</taxon>
        <taxon>Agaricomycetes</taxon>
        <taxon>Polyporales</taxon>
        <taxon>Polyporaceae</taxon>
        <taxon>Trametes</taxon>
    </lineage>
</organism>
<feature type="transmembrane region" description="Helical" evidence="1">
    <location>
        <begin position="6"/>
        <end position="29"/>
    </location>
</feature>
<dbReference type="EMBL" id="JAPEVG010000106">
    <property type="protein sequence ID" value="KAJ8482802.1"/>
    <property type="molecule type" value="Genomic_DNA"/>
</dbReference>
<name>A0AAD7TWU7_9APHY</name>
<protein>
    <submittedName>
        <fullName evidence="2">Uncharacterized protein</fullName>
    </submittedName>
</protein>
<gene>
    <name evidence="2" type="ORF">ONZ51_g5113</name>
</gene>
<evidence type="ECO:0000313" key="2">
    <source>
        <dbReference type="EMBL" id="KAJ8482802.1"/>
    </source>
</evidence>
<comment type="caution">
    <text evidence="2">The sequence shown here is derived from an EMBL/GenBank/DDBJ whole genome shotgun (WGS) entry which is preliminary data.</text>
</comment>
<reference evidence="2" key="1">
    <citation type="submission" date="2022-11" db="EMBL/GenBank/DDBJ databases">
        <title>Genome Sequence of Cubamyces cubensis.</title>
        <authorList>
            <person name="Buettner E."/>
        </authorList>
    </citation>
    <scope>NUCLEOTIDE SEQUENCE</scope>
    <source>
        <strain evidence="2">MPL-01</strain>
    </source>
</reference>
<sequence>MSDLAFNVWGTVAAIIGIIALIPTFFIWLRGRLPPALLPELDKTFVRTKASFEEAIQEGVFADKDELAQFNVTLGTIYTRVLDIRAQVTTRTFRQNAINWWQGLSGRIVALCEELTSLQAKLANLSRTETFGFYGKRRWLASAVGLQSRAVLHDRPLGQHMTNFPRPFSGSGGSEKCEYPSPSIDGTTGGGLYRFVGQRSGQPTHHLISDSDFQSLLSVALSSSTGEDENAESQYAERPSDILLDFGNSFCDPPSSDNDLDPKRSRLFNLSRVVKRIYSVRFHGRGKDTDAHISIDPESLMPITVDISDCNDFKTSVDSNV</sequence>
<keyword evidence="3" id="KW-1185">Reference proteome</keyword>
<dbReference type="Proteomes" id="UP001215151">
    <property type="component" value="Unassembled WGS sequence"/>
</dbReference>
<dbReference type="AlphaFoldDB" id="A0AAD7TWU7"/>
<evidence type="ECO:0000256" key="1">
    <source>
        <dbReference type="SAM" id="Phobius"/>
    </source>
</evidence>
<proteinExistence type="predicted"/>
<evidence type="ECO:0000313" key="3">
    <source>
        <dbReference type="Proteomes" id="UP001215151"/>
    </source>
</evidence>
<keyword evidence="1" id="KW-0472">Membrane</keyword>
<accession>A0AAD7TWU7</accession>
<keyword evidence="1" id="KW-1133">Transmembrane helix</keyword>
<keyword evidence="1" id="KW-0812">Transmembrane</keyword>